<dbReference type="GO" id="GO:0019353">
    <property type="term" value="P:protoporphyrinogen IX biosynthetic process from glutamate"/>
    <property type="evidence" value="ECO:0007669"/>
    <property type="project" value="TreeGrafter"/>
</dbReference>
<feature type="binding site" evidence="1">
    <location>
        <position position="109"/>
    </location>
    <ligand>
        <name>substrate</name>
    </ligand>
</feature>
<dbReference type="PANTHER" id="PTHR43013">
    <property type="entry name" value="GLUTAMYL-TRNA REDUCTASE"/>
    <property type="match status" value="1"/>
</dbReference>
<comment type="pathway">
    <text evidence="1">Porphyrin-containing compound metabolism; protoporphyrin-IX biosynthesis; 5-aminolevulinate from L-glutamyl-tRNA(Glu): step 1/2.</text>
</comment>
<keyword evidence="1" id="KW-0521">NADP</keyword>
<comment type="catalytic activity">
    <reaction evidence="1">
        <text>(S)-4-amino-5-oxopentanoate + tRNA(Glu) + NADP(+) = L-glutamyl-tRNA(Glu) + NADPH + H(+)</text>
        <dbReference type="Rhea" id="RHEA:12344"/>
        <dbReference type="Rhea" id="RHEA-COMP:9663"/>
        <dbReference type="Rhea" id="RHEA-COMP:9680"/>
        <dbReference type="ChEBI" id="CHEBI:15378"/>
        <dbReference type="ChEBI" id="CHEBI:57501"/>
        <dbReference type="ChEBI" id="CHEBI:57783"/>
        <dbReference type="ChEBI" id="CHEBI:58349"/>
        <dbReference type="ChEBI" id="CHEBI:78442"/>
        <dbReference type="ChEBI" id="CHEBI:78520"/>
        <dbReference type="EC" id="1.2.1.70"/>
    </reaction>
</comment>
<dbReference type="Pfam" id="PF01488">
    <property type="entry name" value="Shikimate_DH"/>
    <property type="match status" value="1"/>
</dbReference>
<comment type="miscellaneous">
    <text evidence="1">During catalysis, the active site Cys acts as a nucleophile attacking the alpha-carbonyl group of tRNA-bound glutamate with the formation of a thioester intermediate between enzyme and glutamate, and the concomitant release of tRNA(Glu). The thioester intermediate is finally reduced by direct hydride transfer from NADPH, to form the product GSA.</text>
</comment>
<feature type="site" description="Important for activity" evidence="1">
    <location>
        <position position="88"/>
    </location>
</feature>
<evidence type="ECO:0000256" key="1">
    <source>
        <dbReference type="HAMAP-Rule" id="MF_00087"/>
    </source>
</evidence>
<dbReference type="PANTHER" id="PTHR43013:SF1">
    <property type="entry name" value="GLUTAMYL-TRNA REDUCTASE"/>
    <property type="match status" value="1"/>
</dbReference>
<dbReference type="NCBIfam" id="TIGR01035">
    <property type="entry name" value="hemA"/>
    <property type="match status" value="1"/>
</dbReference>
<proteinExistence type="inferred from homology"/>
<dbReference type="HAMAP" id="MF_00087">
    <property type="entry name" value="Glu_tRNA_reductase"/>
    <property type="match status" value="1"/>
</dbReference>
<comment type="function">
    <text evidence="1">Catalyzes the NADPH-dependent reduction of glutamyl-tRNA(Glu) to glutamate 1-semialdehyde (GSA).</text>
</comment>
<dbReference type="InterPro" id="IPR036343">
    <property type="entry name" value="GluRdtase_N_sf"/>
</dbReference>
<dbReference type="InterPro" id="IPR006151">
    <property type="entry name" value="Shikm_DH/Glu-tRNA_Rdtase"/>
</dbReference>
<sequence>MIHYKSIDQSQFAEGTDIKEQERVFDDFLQDTLLEIQGSHINKTNRIPHHVHISNQPDEEVPYIFLNTCNRSEIYYGEGEVPDEVARHLFRVVSGLESAIVGERAVQGQVKEAYYTAKAQRPLTAELHRLFQSALQVGKRVRNETEISHGAVSHSLAALEIIESLGNVDLKNARITIIGVNKLTADILKFLQNKGAKMVFLANRSQIKAHYLADPLGIKVYTLDEKQEFLAQTDILISATSAPHFIIRKEDIPEQKTLLAIDLAFPRDIDSRLSELPNVQLYNIRDVEKKVRENIDVRGAEVEKAEAIIEEEIQEMQEALERRKKYIS</sequence>
<dbReference type="InterPro" id="IPR015895">
    <property type="entry name" value="4pyrrol_synth_GluRdtase_N"/>
</dbReference>
<feature type="active site" description="Nucleophile" evidence="1">
    <location>
        <position position="69"/>
    </location>
</feature>
<dbReference type="InterPro" id="IPR036291">
    <property type="entry name" value="NAD(P)-bd_dom_sf"/>
</dbReference>
<gene>
    <name evidence="1 2" type="primary">hemA</name>
    <name evidence="2" type="ORF">F7D59_00595</name>
</gene>
<comment type="caution">
    <text evidence="2">The sequence shown here is derived from an EMBL/GenBank/DDBJ whole genome shotgun (WGS) entry which is preliminary data.</text>
</comment>
<dbReference type="AlphaFoldDB" id="A0A646HKA5"/>
<organism evidence="2 3">
    <name type="scientific">Segatella copri</name>
    <dbReference type="NCBI Taxonomy" id="165179"/>
    <lineage>
        <taxon>Bacteria</taxon>
        <taxon>Pseudomonadati</taxon>
        <taxon>Bacteroidota</taxon>
        <taxon>Bacteroidia</taxon>
        <taxon>Bacteroidales</taxon>
        <taxon>Prevotellaceae</taxon>
        <taxon>Segatella</taxon>
    </lineage>
</organism>
<dbReference type="GO" id="GO:0050661">
    <property type="term" value="F:NADP binding"/>
    <property type="evidence" value="ECO:0007669"/>
    <property type="project" value="InterPro"/>
</dbReference>
<dbReference type="SUPFAM" id="SSF69742">
    <property type="entry name" value="Glutamyl tRNA-reductase catalytic, N-terminal domain"/>
    <property type="match status" value="1"/>
</dbReference>
<dbReference type="Pfam" id="PF05201">
    <property type="entry name" value="GlutR_N"/>
    <property type="match status" value="1"/>
</dbReference>
<evidence type="ECO:0000313" key="2">
    <source>
        <dbReference type="EMBL" id="MQN88401.1"/>
    </source>
</evidence>
<accession>A0A646HKA5</accession>
<comment type="subunit">
    <text evidence="1">Homodimer.</text>
</comment>
<name>A0A646HKA5_9BACT</name>
<dbReference type="GO" id="GO:0008883">
    <property type="term" value="F:glutamyl-tRNA reductase activity"/>
    <property type="evidence" value="ECO:0007669"/>
    <property type="project" value="UniProtKB-UniRule"/>
</dbReference>
<dbReference type="EMBL" id="VZBQ01000003">
    <property type="protein sequence ID" value="MQN88401.1"/>
    <property type="molecule type" value="Genomic_DNA"/>
</dbReference>
<dbReference type="RefSeq" id="WP_153113606.1">
    <property type="nucleotide sequence ID" value="NZ_VZAS01000134.1"/>
</dbReference>
<keyword evidence="1" id="KW-0627">Porphyrin biosynthesis</keyword>
<comment type="caution">
    <text evidence="1">Lacks conserved residue(s) required for the propagation of feature annotation.</text>
</comment>
<evidence type="ECO:0000313" key="3">
    <source>
        <dbReference type="Proteomes" id="UP000420635"/>
    </source>
</evidence>
<comment type="similarity">
    <text evidence="1">Belongs to the glutamyl-tRNA reductase family.</text>
</comment>
<dbReference type="Proteomes" id="UP000420635">
    <property type="component" value="Unassembled WGS sequence"/>
</dbReference>
<comment type="domain">
    <text evidence="1">Possesses an unusual extended V-shaped dimeric structure with each monomer consisting of three distinct domains arranged along a curved 'spinal' alpha-helix. The N-terminal catalytic domain specifically recognizes the glutamate moiety of the substrate. The second domain is the NADPH-binding domain, and the third C-terminal domain is responsible for dimerization.</text>
</comment>
<feature type="binding site" evidence="1">
    <location>
        <begin position="68"/>
        <end position="71"/>
    </location>
    <ligand>
        <name>substrate</name>
    </ligand>
</feature>
<dbReference type="SUPFAM" id="SSF51735">
    <property type="entry name" value="NAD(P)-binding Rossmann-fold domains"/>
    <property type="match status" value="1"/>
</dbReference>
<dbReference type="Gene3D" id="3.40.50.720">
    <property type="entry name" value="NAD(P)-binding Rossmann-like Domain"/>
    <property type="match status" value="1"/>
</dbReference>
<dbReference type="InterPro" id="IPR000343">
    <property type="entry name" value="4pyrrol_synth_GluRdtase"/>
</dbReference>
<feature type="binding site" evidence="1">
    <location>
        <position position="98"/>
    </location>
    <ligand>
        <name>substrate</name>
    </ligand>
</feature>
<feature type="binding site" evidence="1">
    <location>
        <begin position="179"/>
        <end position="184"/>
    </location>
    <ligand>
        <name>NADP(+)</name>
        <dbReference type="ChEBI" id="CHEBI:58349"/>
    </ligand>
</feature>
<reference evidence="3" key="1">
    <citation type="submission" date="2019-09" db="EMBL/GenBank/DDBJ databases">
        <title>Distinct polysaccharide growth profiles of human intestinal Prevotella copri isolates.</title>
        <authorList>
            <person name="Fehlner-Peach H."/>
            <person name="Magnabosco C."/>
            <person name="Raghavan V."/>
            <person name="Scher J.U."/>
            <person name="Tett A."/>
            <person name="Cox L.M."/>
            <person name="Gottsegen C."/>
            <person name="Watters A."/>
            <person name="Wiltshire- Gordon J.D."/>
            <person name="Segata N."/>
            <person name="Bonneau R."/>
            <person name="Littman D.R."/>
        </authorList>
    </citation>
    <scope>NUCLEOTIDE SEQUENCE [LARGE SCALE GENOMIC DNA]</scope>
    <source>
        <strain evidence="3">iP54</strain>
    </source>
</reference>
<dbReference type="Gene3D" id="3.30.460.30">
    <property type="entry name" value="Glutamyl-tRNA reductase, N-terminal domain"/>
    <property type="match status" value="1"/>
</dbReference>
<dbReference type="EC" id="1.2.1.70" evidence="1"/>
<protein>
    <recommendedName>
        <fullName evidence="1">Glutamyl-tRNA reductase</fullName>
        <shortName evidence="1">GluTR</shortName>
        <ecNumber evidence="1">1.2.1.70</ecNumber>
    </recommendedName>
</protein>
<keyword evidence="1 2" id="KW-0560">Oxidoreductase</keyword>